<evidence type="ECO:0000256" key="3">
    <source>
        <dbReference type="RuleBase" id="RU000363"/>
    </source>
</evidence>
<dbReference type="GO" id="GO:0016020">
    <property type="term" value="C:membrane"/>
    <property type="evidence" value="ECO:0007669"/>
    <property type="project" value="TreeGrafter"/>
</dbReference>
<keyword evidence="2" id="KW-0560">Oxidoreductase</keyword>
<dbReference type="GO" id="GO:0016491">
    <property type="term" value="F:oxidoreductase activity"/>
    <property type="evidence" value="ECO:0007669"/>
    <property type="project" value="UniProtKB-KW"/>
</dbReference>
<dbReference type="PRINTS" id="PR00080">
    <property type="entry name" value="SDRFAMILY"/>
</dbReference>
<dbReference type="PANTHER" id="PTHR44196:SF2">
    <property type="entry name" value="SHORT-CHAIN DEHYDROGENASE-RELATED"/>
    <property type="match status" value="1"/>
</dbReference>
<dbReference type="OrthoDB" id="9797538at2"/>
<dbReference type="AlphaFoldDB" id="E5DHN8"/>
<dbReference type="PRINTS" id="PR00081">
    <property type="entry name" value="GDHRDH"/>
</dbReference>
<evidence type="ECO:0000256" key="1">
    <source>
        <dbReference type="ARBA" id="ARBA00006484"/>
    </source>
</evidence>
<evidence type="ECO:0000313" key="4">
    <source>
        <dbReference type="EMBL" id="ADE22326.1"/>
    </source>
</evidence>
<dbReference type="InterPro" id="IPR036291">
    <property type="entry name" value="NAD(P)-bd_dom_sf"/>
</dbReference>
<evidence type="ECO:0000256" key="2">
    <source>
        <dbReference type="ARBA" id="ARBA00023002"/>
    </source>
</evidence>
<name>E5DHN8_STRGB</name>
<comment type="similarity">
    <text evidence="1 3">Belongs to the short-chain dehydrogenases/reductases (SDR) family.</text>
</comment>
<dbReference type="Gene3D" id="3.40.50.720">
    <property type="entry name" value="NAD(P)-binding Rossmann-like Domain"/>
    <property type="match status" value="1"/>
</dbReference>
<reference evidence="4" key="1">
    <citation type="journal article" date="2010" name="FEMS Microbiol. Lett.">
        <title>The methoxymalonyl-acyl carrier protein biosynthesis locus and the nearby gene with the beta-ketoacyl synthase domain are involved in the biosynthesis of galbonolides in Streptomyces galbus, but these loci are separate from the modular polyketide synthase gene cluster.</title>
        <authorList>
            <person name="Karki S."/>
            <person name="Kwon S.Y."/>
            <person name="Yoo H.G."/>
            <person name="Suh J.W."/>
            <person name="Park S.H."/>
            <person name="Kwon H.J."/>
        </authorList>
    </citation>
    <scope>NUCLEOTIDE SEQUENCE</scope>
    <source>
        <strain evidence="4">KCCM 41354</strain>
    </source>
</reference>
<accession>E5DHN8</accession>
<dbReference type="EMBL" id="GU300145">
    <property type="protein sequence ID" value="ADE22326.1"/>
    <property type="molecule type" value="Genomic_DNA"/>
</dbReference>
<dbReference type="InterPro" id="IPR020904">
    <property type="entry name" value="Sc_DH/Rdtase_CS"/>
</dbReference>
<dbReference type="PROSITE" id="PS00061">
    <property type="entry name" value="ADH_SHORT"/>
    <property type="match status" value="1"/>
</dbReference>
<dbReference type="Pfam" id="PF00106">
    <property type="entry name" value="adh_short"/>
    <property type="match status" value="1"/>
</dbReference>
<dbReference type="PIRSF" id="PIRSF000126">
    <property type="entry name" value="11-beta-HSD1"/>
    <property type="match status" value="1"/>
</dbReference>
<dbReference type="InterPro" id="IPR002347">
    <property type="entry name" value="SDR_fam"/>
</dbReference>
<sequence length="268" mass="28210">MRSTSMTTQNKTAVVTGASAGLGAAYAQRLADRGYDLVLVARNTARLETLAADIRSRTGRSVDVVTADLTDAAQISVVEERLRTDESIEVLINNAGGSLFTPLATSDAADAEALINLNVTSLTRLTIAVLPGLTARGHGTVVNVSSALALNILPVSAVYSGTKSYVLTFTQALQQELAESPVVVQAVLPGAVRTEFWDGSGLDLAAFPDEWIMSADDAVDAALAGLDAGEPVTIPSLPQISDWEAFEKARQTLVPNLSQRVPADRYRG</sequence>
<protein>
    <submittedName>
        <fullName evidence="4">Dehydrogenase</fullName>
    </submittedName>
</protein>
<organism evidence="4">
    <name type="scientific">Streptomyces galbus</name>
    <dbReference type="NCBI Taxonomy" id="33898"/>
    <lineage>
        <taxon>Bacteria</taxon>
        <taxon>Bacillati</taxon>
        <taxon>Actinomycetota</taxon>
        <taxon>Actinomycetes</taxon>
        <taxon>Kitasatosporales</taxon>
        <taxon>Streptomycetaceae</taxon>
        <taxon>Streptomyces</taxon>
    </lineage>
</organism>
<proteinExistence type="inferred from homology"/>
<dbReference type="SUPFAM" id="SSF51735">
    <property type="entry name" value="NAD(P)-binding Rossmann-fold domains"/>
    <property type="match status" value="1"/>
</dbReference>
<dbReference type="PANTHER" id="PTHR44196">
    <property type="entry name" value="DEHYDROGENASE/REDUCTASE SDR FAMILY MEMBER 7B"/>
    <property type="match status" value="1"/>
</dbReference>